<gene>
    <name evidence="3" type="ORF">E0H75_30045</name>
</gene>
<evidence type="ECO:0000256" key="2">
    <source>
        <dbReference type="SAM" id="Phobius"/>
    </source>
</evidence>
<keyword evidence="2" id="KW-0472">Membrane</keyword>
<dbReference type="RefSeq" id="WP_131517043.1">
    <property type="nucleotide sequence ID" value="NZ_SJKD01000007.1"/>
</dbReference>
<name>A0A4R0JGF7_9ACTN</name>
<keyword evidence="4" id="KW-1185">Reference proteome</keyword>
<feature type="region of interest" description="Disordered" evidence="1">
    <location>
        <begin position="1"/>
        <end position="27"/>
    </location>
</feature>
<dbReference type="Proteomes" id="UP000293342">
    <property type="component" value="Unassembled WGS sequence"/>
</dbReference>
<keyword evidence="2" id="KW-0812">Transmembrane</keyword>
<sequence>MAGSHRAPRGGGRAAAREARRQKARKRNQTIAAGIAVVLLVGGGGVAALNAFGGDNSPSANAGSGASDDKSADSKVLTDDKALLDGATAKPLGATGAWTITKTADGSSAPDRAFACQSQRFADPAGLRTWVRTFQNAATKQTAVQYVEVSNDAAAAGKAYNSIVGWLGQCNSEKQTRLSASYLTTGVGERGWIAVFGQPSGTKTKYKTIAVAVAGQATMVLEHDTIAGTPPPPNAVLTAAAAAAKRICAQSGGCSKAAPVAKPSLLPSTEAPGFMAPVDLPVLAEIDKPWVSTPAKTGPGTQCENFDPKKAKATKYGSQTYLTPDAKVPTEFGLDDTVAKFATAKAASTFVAQIRKNVDGCGKTVSNAKVESTGEIATSVMKGETWEASFDTGSGNKFTYRIGVAVSGDRAVYLLFPVLKGLDVTDSGFRETLIRATERSAAYK</sequence>
<proteinExistence type="predicted"/>
<feature type="transmembrane region" description="Helical" evidence="2">
    <location>
        <begin position="30"/>
        <end position="52"/>
    </location>
</feature>
<reference evidence="3 4" key="1">
    <citation type="submission" date="2019-02" db="EMBL/GenBank/DDBJ databases">
        <title>Kribbella capetownensis sp. nov. and Kribbella speibonae sp. nov., isolated from soil.</title>
        <authorList>
            <person name="Curtis S.M."/>
            <person name="Norton I."/>
            <person name="Everest G.J."/>
            <person name="Meyers P.R."/>
        </authorList>
    </citation>
    <scope>NUCLEOTIDE SEQUENCE [LARGE SCALE GENOMIC DNA]</scope>
    <source>
        <strain evidence="3 4">YM53</strain>
    </source>
</reference>
<dbReference type="EMBL" id="SJKD01000007">
    <property type="protein sequence ID" value="TCC45951.1"/>
    <property type="molecule type" value="Genomic_DNA"/>
</dbReference>
<protein>
    <submittedName>
        <fullName evidence="3">Uncharacterized protein</fullName>
    </submittedName>
</protein>
<dbReference type="AlphaFoldDB" id="A0A4R0JGF7"/>
<evidence type="ECO:0000313" key="3">
    <source>
        <dbReference type="EMBL" id="TCC45951.1"/>
    </source>
</evidence>
<evidence type="ECO:0000256" key="1">
    <source>
        <dbReference type="SAM" id="MobiDB-lite"/>
    </source>
</evidence>
<evidence type="ECO:0000313" key="4">
    <source>
        <dbReference type="Proteomes" id="UP000293342"/>
    </source>
</evidence>
<accession>A0A4R0JGF7</accession>
<comment type="caution">
    <text evidence="3">The sequence shown here is derived from an EMBL/GenBank/DDBJ whole genome shotgun (WGS) entry which is preliminary data.</text>
</comment>
<organism evidence="3 4">
    <name type="scientific">Kribbella capetownensis</name>
    <dbReference type="NCBI Taxonomy" id="1572659"/>
    <lineage>
        <taxon>Bacteria</taxon>
        <taxon>Bacillati</taxon>
        <taxon>Actinomycetota</taxon>
        <taxon>Actinomycetes</taxon>
        <taxon>Propionibacteriales</taxon>
        <taxon>Kribbellaceae</taxon>
        <taxon>Kribbella</taxon>
    </lineage>
</organism>
<dbReference type="OrthoDB" id="3765654at2"/>
<keyword evidence="2" id="KW-1133">Transmembrane helix</keyword>